<dbReference type="Pfam" id="PF00550">
    <property type="entry name" value="PP-binding"/>
    <property type="match status" value="1"/>
</dbReference>
<dbReference type="Gene3D" id="1.10.1200.10">
    <property type="entry name" value="ACP-like"/>
    <property type="match status" value="1"/>
</dbReference>
<feature type="compositionally biased region" description="Polar residues" evidence="3">
    <location>
        <begin position="113"/>
        <end position="128"/>
    </location>
</feature>
<evidence type="ECO:0000256" key="2">
    <source>
        <dbReference type="ARBA" id="ARBA00022553"/>
    </source>
</evidence>
<feature type="domain" description="Carrier" evidence="4">
    <location>
        <begin position="36"/>
        <end position="110"/>
    </location>
</feature>
<evidence type="ECO:0000256" key="1">
    <source>
        <dbReference type="ARBA" id="ARBA00022450"/>
    </source>
</evidence>
<dbReference type="RefSeq" id="WP_185563715.1">
    <property type="nucleotide sequence ID" value="NZ_JACJTC010000034.1"/>
</dbReference>
<keyword evidence="6" id="KW-1185">Reference proteome</keyword>
<dbReference type="InterPro" id="IPR036736">
    <property type="entry name" value="ACP-like_sf"/>
</dbReference>
<dbReference type="EMBL" id="JACJTC010000034">
    <property type="protein sequence ID" value="MBD2615915.1"/>
    <property type="molecule type" value="Genomic_DNA"/>
</dbReference>
<keyword evidence="1" id="KW-0596">Phosphopantetheine</keyword>
<dbReference type="Proteomes" id="UP000606396">
    <property type="component" value="Unassembled WGS sequence"/>
</dbReference>
<sequence length="147" mass="16706">MSDFLERLEQLSPEKRELLNLFLQEENAQIEENYVEPTTQVEKVLASIWSQVLGIERVGIYDNFFELGGDSIQSIQIIAKANQLGWQLTTNQLFDYPTIAELAKITETTLLTPTNSEEAQSENLTSFPPSDFPESELSQSELNELFS</sequence>
<proteinExistence type="predicted"/>
<dbReference type="InterPro" id="IPR006162">
    <property type="entry name" value="Ppantetheine_attach_site"/>
</dbReference>
<evidence type="ECO:0000313" key="6">
    <source>
        <dbReference type="Proteomes" id="UP000606396"/>
    </source>
</evidence>
<dbReference type="PROSITE" id="PS50075">
    <property type="entry name" value="CARRIER"/>
    <property type="match status" value="1"/>
</dbReference>
<name>A0ABR8HJ85_NOSPU</name>
<protein>
    <submittedName>
        <fullName evidence="5">Phosphopantetheine-binding protein</fullName>
    </submittedName>
</protein>
<feature type="compositionally biased region" description="Low complexity" evidence="3">
    <location>
        <begin position="135"/>
        <end position="147"/>
    </location>
</feature>
<organism evidence="5 6">
    <name type="scientific">Nostoc punctiforme FACHB-252</name>
    <dbReference type="NCBI Taxonomy" id="1357509"/>
    <lineage>
        <taxon>Bacteria</taxon>
        <taxon>Bacillati</taxon>
        <taxon>Cyanobacteriota</taxon>
        <taxon>Cyanophyceae</taxon>
        <taxon>Nostocales</taxon>
        <taxon>Nostocaceae</taxon>
        <taxon>Nostoc</taxon>
    </lineage>
</organism>
<feature type="region of interest" description="Disordered" evidence="3">
    <location>
        <begin position="113"/>
        <end position="147"/>
    </location>
</feature>
<evidence type="ECO:0000256" key="3">
    <source>
        <dbReference type="SAM" id="MobiDB-lite"/>
    </source>
</evidence>
<dbReference type="PANTHER" id="PTHR45527">
    <property type="entry name" value="NONRIBOSOMAL PEPTIDE SYNTHETASE"/>
    <property type="match status" value="1"/>
</dbReference>
<evidence type="ECO:0000259" key="4">
    <source>
        <dbReference type="PROSITE" id="PS50075"/>
    </source>
</evidence>
<reference evidence="5 6" key="1">
    <citation type="journal article" date="2020" name="ISME J.">
        <title>Comparative genomics reveals insights into cyanobacterial evolution and habitat adaptation.</title>
        <authorList>
            <person name="Chen M.Y."/>
            <person name="Teng W.K."/>
            <person name="Zhao L."/>
            <person name="Hu C.X."/>
            <person name="Zhou Y.K."/>
            <person name="Han B.P."/>
            <person name="Song L.R."/>
            <person name="Shu W.S."/>
        </authorList>
    </citation>
    <scope>NUCLEOTIDE SEQUENCE [LARGE SCALE GENOMIC DNA]</scope>
    <source>
        <strain evidence="5 6">FACHB-252</strain>
    </source>
</reference>
<comment type="caution">
    <text evidence="5">The sequence shown here is derived from an EMBL/GenBank/DDBJ whole genome shotgun (WGS) entry which is preliminary data.</text>
</comment>
<dbReference type="PANTHER" id="PTHR45527:SF14">
    <property type="entry name" value="PLIPASTATIN SYNTHASE SUBUNIT B"/>
    <property type="match status" value="1"/>
</dbReference>
<dbReference type="SMART" id="SM00823">
    <property type="entry name" value="PKS_PP"/>
    <property type="match status" value="1"/>
</dbReference>
<dbReference type="SUPFAM" id="SSF47336">
    <property type="entry name" value="ACP-like"/>
    <property type="match status" value="1"/>
</dbReference>
<gene>
    <name evidence="5" type="ORF">H6G94_32495</name>
</gene>
<accession>A0ABR8HJ85</accession>
<dbReference type="PROSITE" id="PS00012">
    <property type="entry name" value="PHOSPHOPANTETHEINE"/>
    <property type="match status" value="1"/>
</dbReference>
<dbReference type="InterPro" id="IPR020806">
    <property type="entry name" value="PKS_PP-bd"/>
</dbReference>
<keyword evidence="2" id="KW-0597">Phosphoprotein</keyword>
<evidence type="ECO:0000313" key="5">
    <source>
        <dbReference type="EMBL" id="MBD2615915.1"/>
    </source>
</evidence>
<dbReference type="InterPro" id="IPR009081">
    <property type="entry name" value="PP-bd_ACP"/>
</dbReference>